<dbReference type="SUPFAM" id="SSF81606">
    <property type="entry name" value="PP2C-like"/>
    <property type="match status" value="1"/>
</dbReference>
<dbReference type="OrthoDB" id="9801841at2"/>
<proteinExistence type="predicted"/>
<evidence type="ECO:0000256" key="1">
    <source>
        <dbReference type="SAM" id="MobiDB-lite"/>
    </source>
</evidence>
<dbReference type="Proteomes" id="UP000240542">
    <property type="component" value="Unassembled WGS sequence"/>
</dbReference>
<dbReference type="Gene3D" id="3.60.40.10">
    <property type="entry name" value="PPM-type phosphatase domain"/>
    <property type="match status" value="1"/>
</dbReference>
<dbReference type="InterPro" id="IPR025874">
    <property type="entry name" value="DZR"/>
</dbReference>
<evidence type="ECO:0000313" key="3">
    <source>
        <dbReference type="EMBL" id="PSK96294.1"/>
    </source>
</evidence>
<comment type="caution">
    <text evidence="3">The sequence shown here is derived from an EMBL/GenBank/DDBJ whole genome shotgun (WGS) entry which is preliminary data.</text>
</comment>
<feature type="region of interest" description="Disordered" evidence="1">
    <location>
        <begin position="362"/>
        <end position="410"/>
    </location>
</feature>
<evidence type="ECO:0000259" key="2">
    <source>
        <dbReference type="PROSITE" id="PS51746"/>
    </source>
</evidence>
<dbReference type="InterPro" id="IPR001932">
    <property type="entry name" value="PPM-type_phosphatase-like_dom"/>
</dbReference>
<dbReference type="AlphaFoldDB" id="A0A2P8DGE2"/>
<protein>
    <submittedName>
        <fullName evidence="3">Serine/threonine protein phosphatase PrpC</fullName>
    </submittedName>
</protein>
<organism evidence="3 4">
    <name type="scientific">Murinocardiopsis flavida</name>
    <dbReference type="NCBI Taxonomy" id="645275"/>
    <lineage>
        <taxon>Bacteria</taxon>
        <taxon>Bacillati</taxon>
        <taxon>Actinomycetota</taxon>
        <taxon>Actinomycetes</taxon>
        <taxon>Streptosporangiales</taxon>
        <taxon>Nocardiopsidaceae</taxon>
        <taxon>Murinocardiopsis</taxon>
    </lineage>
</organism>
<dbReference type="EMBL" id="PYGA01000012">
    <property type="protein sequence ID" value="PSK96294.1"/>
    <property type="molecule type" value="Genomic_DNA"/>
</dbReference>
<dbReference type="SMART" id="SM00332">
    <property type="entry name" value="PP2Cc"/>
    <property type="match status" value="1"/>
</dbReference>
<feature type="domain" description="PPM-type phosphatase" evidence="2">
    <location>
        <begin position="97"/>
        <end position="356"/>
    </location>
</feature>
<sequence length="410" mass="40762">MAELACPECRAELFDGDTFCEACGKRLDGNGPDAGAAPAAGFGAANGHGTVIAPAPTGPPVRSGCAYCGARVSDGYCEGCGLSQPSARDHVELHLDLASGASDRGRRHKKNEDSMAIVGATAPDGGPLVAAVVCDGVSSSPTPENASELGADTGARVLAAEVAAGQDPARATRAALTAAAQGVAGLATSMRSAPACTYVSALVGADAGSGGDITIGWVGDSRAYWVPGTADGAAPGERPTAPVALTRDDSWAEQMVAAGALTAEEAQNSGNAHALIAWLGGDAPELDVHVSAIAPRGPGSILVCSDGLWNYFPEAEDLAAAVPDAGADPLAAARTFVRLANEAGGHDNITVVVIPVPLRPQPAAAHGGPPSGKAFSFDPPATGPSTGHVQPEPAQSAPDRPHYPGSPSNE</sequence>
<accession>A0A2P8DGE2</accession>
<reference evidence="3 4" key="1">
    <citation type="submission" date="2018-03" db="EMBL/GenBank/DDBJ databases">
        <title>Genomic Encyclopedia of Archaeal and Bacterial Type Strains, Phase II (KMG-II): from individual species to whole genera.</title>
        <authorList>
            <person name="Goeker M."/>
        </authorList>
    </citation>
    <scope>NUCLEOTIDE SEQUENCE [LARGE SCALE GENOMIC DNA]</scope>
    <source>
        <strain evidence="3 4">DSM 45312</strain>
    </source>
</reference>
<evidence type="ECO:0000313" key="4">
    <source>
        <dbReference type="Proteomes" id="UP000240542"/>
    </source>
</evidence>
<gene>
    <name evidence="3" type="ORF">CLV63_112178</name>
</gene>
<dbReference type="InterPro" id="IPR036457">
    <property type="entry name" value="PPM-type-like_dom_sf"/>
</dbReference>
<keyword evidence="4" id="KW-1185">Reference proteome</keyword>
<dbReference type="RefSeq" id="WP_106584247.1">
    <property type="nucleotide sequence ID" value="NZ_PYGA01000012.1"/>
</dbReference>
<dbReference type="Pfam" id="PF12773">
    <property type="entry name" value="DZR"/>
    <property type="match status" value="1"/>
</dbReference>
<name>A0A2P8DGE2_9ACTN</name>
<dbReference type="CDD" id="cd00143">
    <property type="entry name" value="PP2Cc"/>
    <property type="match status" value="1"/>
</dbReference>
<dbReference type="PROSITE" id="PS51746">
    <property type="entry name" value="PPM_2"/>
    <property type="match status" value="1"/>
</dbReference>